<name>A0AAD4MUF9_9BILA</name>
<sequence length="622" mass="67468">MTKSTAAPTGSIGTTHAAVTIMTTIFNGSTDFTSTSSSISADFIATNLTTIQRAVVTTLSAVTRVLLEVTAAPPPSTIRQNNTSLGIGKNSTSSNGLIYVTTTPSINTAKGSTSSSTKAGSATKGSFTLPFLSLGNGIDQLSLNSTKSTGSGNGTTIKGTTKSFVGGNGTTNKGATTQFVKVTTKAPLHTTVKMKKTTEKPVKNSGSGVNGVDTEIKYGVVLVISFALVLLQIYLTVAGRRMRLHPIRWITLTYSCWNVFHLLMFSDASAHTPWSKWLADPGIVDNRNWLEMLTLTMFPLGMTMITPFMILQYAFPSVDRKALCQWMFWVPWLIILNVLPILLYRSYWWALDSKTKTLSAWAVPIEVYCFLVLFLAYVSIIYLLIAIIITLIHYLVTQSSSRWPKSKNTVGRSAKLVDLLLFFPLFFIPLLMRSAILGVNLATFAMTKLLPLLTPAPDNTTPAPGGGSGIPNVPMWVMNLALTILTSMEDLELFTPMVEVLLTIICVRMYREQYANLVTCHQQYIGDEDGAINLCCTVKISRKRLTPGKVTVYPAVQPVATMVAPAGEPVKWAQSVAPPTIVHSSPPSYVSDDGSIATSGSQTSRDTTSSIRRRQSIAQQNA</sequence>
<keyword evidence="2" id="KW-0812">Transmembrane</keyword>
<reference evidence="3" key="1">
    <citation type="submission" date="2022-01" db="EMBL/GenBank/DDBJ databases">
        <title>Genome Sequence Resource for Two Populations of Ditylenchus destructor, the Migratory Endoparasitic Phytonematode.</title>
        <authorList>
            <person name="Zhang H."/>
            <person name="Lin R."/>
            <person name="Xie B."/>
        </authorList>
    </citation>
    <scope>NUCLEOTIDE SEQUENCE</scope>
    <source>
        <strain evidence="3">BazhouSP</strain>
    </source>
</reference>
<keyword evidence="2" id="KW-1133">Transmembrane helix</keyword>
<evidence type="ECO:0000313" key="4">
    <source>
        <dbReference type="Proteomes" id="UP001201812"/>
    </source>
</evidence>
<feature type="compositionally biased region" description="Low complexity" evidence="1">
    <location>
        <begin position="601"/>
        <end position="622"/>
    </location>
</feature>
<keyword evidence="2" id="KW-0472">Membrane</keyword>
<dbReference type="EMBL" id="JAKKPZ010000072">
    <property type="protein sequence ID" value="KAI1704121.1"/>
    <property type="molecule type" value="Genomic_DNA"/>
</dbReference>
<feature type="transmembrane region" description="Helical" evidence="2">
    <location>
        <begin position="326"/>
        <end position="350"/>
    </location>
</feature>
<keyword evidence="4" id="KW-1185">Reference proteome</keyword>
<feature type="transmembrane region" description="Helical" evidence="2">
    <location>
        <begin position="289"/>
        <end position="314"/>
    </location>
</feature>
<accession>A0AAD4MUF9</accession>
<feature type="transmembrane region" description="Helical" evidence="2">
    <location>
        <begin position="416"/>
        <end position="436"/>
    </location>
</feature>
<feature type="transmembrane region" description="Helical" evidence="2">
    <location>
        <begin position="370"/>
        <end position="396"/>
    </location>
</feature>
<dbReference type="AlphaFoldDB" id="A0AAD4MUF9"/>
<proteinExistence type="predicted"/>
<comment type="caution">
    <text evidence="3">The sequence shown here is derived from an EMBL/GenBank/DDBJ whole genome shotgun (WGS) entry which is preliminary data.</text>
</comment>
<feature type="region of interest" description="Disordered" evidence="1">
    <location>
        <begin position="583"/>
        <end position="622"/>
    </location>
</feature>
<evidence type="ECO:0000256" key="1">
    <source>
        <dbReference type="SAM" id="MobiDB-lite"/>
    </source>
</evidence>
<feature type="transmembrane region" description="Helical" evidence="2">
    <location>
        <begin position="249"/>
        <end position="269"/>
    </location>
</feature>
<evidence type="ECO:0000313" key="3">
    <source>
        <dbReference type="EMBL" id="KAI1704121.1"/>
    </source>
</evidence>
<organism evidence="3 4">
    <name type="scientific">Ditylenchus destructor</name>
    <dbReference type="NCBI Taxonomy" id="166010"/>
    <lineage>
        <taxon>Eukaryota</taxon>
        <taxon>Metazoa</taxon>
        <taxon>Ecdysozoa</taxon>
        <taxon>Nematoda</taxon>
        <taxon>Chromadorea</taxon>
        <taxon>Rhabditida</taxon>
        <taxon>Tylenchina</taxon>
        <taxon>Tylenchomorpha</taxon>
        <taxon>Sphaerularioidea</taxon>
        <taxon>Anguinidae</taxon>
        <taxon>Anguininae</taxon>
        <taxon>Ditylenchus</taxon>
    </lineage>
</organism>
<feature type="transmembrane region" description="Helical" evidence="2">
    <location>
        <begin position="218"/>
        <end position="237"/>
    </location>
</feature>
<evidence type="ECO:0000256" key="2">
    <source>
        <dbReference type="SAM" id="Phobius"/>
    </source>
</evidence>
<protein>
    <recommendedName>
        <fullName evidence="5">Transmembrane protein</fullName>
    </recommendedName>
</protein>
<dbReference type="Proteomes" id="UP001201812">
    <property type="component" value="Unassembled WGS sequence"/>
</dbReference>
<evidence type="ECO:0008006" key="5">
    <source>
        <dbReference type="Google" id="ProtNLM"/>
    </source>
</evidence>
<gene>
    <name evidence="3" type="ORF">DdX_14485</name>
</gene>